<dbReference type="Proteomes" id="UP000295136">
    <property type="component" value="Unassembled WGS sequence"/>
</dbReference>
<organism evidence="2 3">
    <name type="scientific">Nonomuraea mesophila</name>
    <dbReference type="NCBI Taxonomy" id="2530382"/>
    <lineage>
        <taxon>Bacteria</taxon>
        <taxon>Bacillati</taxon>
        <taxon>Actinomycetota</taxon>
        <taxon>Actinomycetes</taxon>
        <taxon>Streptosporangiales</taxon>
        <taxon>Streptosporangiaceae</taxon>
        <taxon>Nonomuraea</taxon>
    </lineage>
</organism>
<accession>A0A4R5EGL5</accession>
<gene>
    <name evidence="2" type="ORF">E1295_38150</name>
</gene>
<evidence type="ECO:0000313" key="2">
    <source>
        <dbReference type="EMBL" id="TDE33422.1"/>
    </source>
</evidence>
<protein>
    <recommendedName>
        <fullName evidence="4">Htaa domain protein</fullName>
    </recommendedName>
</protein>
<sequence length="447" mass="48680">MLQRIRVAAALATAVAAGTLVSAPATATAAQAPAIARVSINPGPPIDVSKGAVKATFSFYTKGAEKAEFTVKAPGDVSVDTPVSLKPAKRGNWTKWTGTKSFDAKAVGKWGWKASAAGDGDASRSGTFEVVKKLLDTKITNFGARPGRVDKGDRIRVSGRLLAGGKGYSGQSVAITFRERGADAYREVTKVTTRRGGWFSARVRADSTGWWRAQFAATSAAEASVSDSDRVNVKRSRLDSRISRFDARPEPVEKGDKLRLSGSLRIEDRGRVSGQRVEIFFKAAGSDRWTYVTSDRTSRHGRFHASATARSSGWWRAEYDGARGVKGTVSRPDYVTVKPPPAKADTRLIAVNAYPEPVKRGSYLRIRGLLQIDDDGSWEGHSGRVSLYFKPLGSRTWQYVKSTRAGDSGRLFTTAKAWRSGHWRFVFRGDDDAYGDTSGADYVRVRR</sequence>
<proteinExistence type="predicted"/>
<dbReference type="EMBL" id="SMLD01000158">
    <property type="protein sequence ID" value="TDE33422.1"/>
    <property type="molecule type" value="Genomic_DNA"/>
</dbReference>
<comment type="caution">
    <text evidence="2">The sequence shown here is derived from an EMBL/GenBank/DDBJ whole genome shotgun (WGS) entry which is preliminary data.</text>
</comment>
<dbReference type="RefSeq" id="WP_132638478.1">
    <property type="nucleotide sequence ID" value="NZ_SMLD01000158.1"/>
</dbReference>
<feature type="chain" id="PRO_5039612125" description="Htaa domain protein" evidence="1">
    <location>
        <begin position="28"/>
        <end position="447"/>
    </location>
</feature>
<evidence type="ECO:0000256" key="1">
    <source>
        <dbReference type="SAM" id="SignalP"/>
    </source>
</evidence>
<keyword evidence="3" id="KW-1185">Reference proteome</keyword>
<evidence type="ECO:0008006" key="4">
    <source>
        <dbReference type="Google" id="ProtNLM"/>
    </source>
</evidence>
<name>A0A4R5EGL5_9ACTN</name>
<keyword evidence="1" id="KW-0732">Signal</keyword>
<dbReference type="AlphaFoldDB" id="A0A4R5EGL5"/>
<reference evidence="2 3" key="1">
    <citation type="submission" date="2019-03" db="EMBL/GenBank/DDBJ databases">
        <title>Draft genome sequences of novel Actinobacteria.</title>
        <authorList>
            <person name="Sahin N."/>
            <person name="Ay H."/>
            <person name="Saygin H."/>
        </authorList>
    </citation>
    <scope>NUCLEOTIDE SEQUENCE [LARGE SCALE GENOMIC DNA]</scope>
    <source>
        <strain evidence="2 3">6K102</strain>
    </source>
</reference>
<evidence type="ECO:0000313" key="3">
    <source>
        <dbReference type="Proteomes" id="UP000295136"/>
    </source>
</evidence>
<feature type="signal peptide" evidence="1">
    <location>
        <begin position="1"/>
        <end position="27"/>
    </location>
</feature>